<feature type="transmembrane region" description="Helical" evidence="15">
    <location>
        <begin position="290"/>
        <end position="308"/>
    </location>
</feature>
<dbReference type="Gene3D" id="1.10.287.1770">
    <property type="match status" value="1"/>
</dbReference>
<dbReference type="Proteomes" id="UP000885738">
    <property type="component" value="Unassembled WGS sequence"/>
</dbReference>
<evidence type="ECO:0000313" key="17">
    <source>
        <dbReference type="EMBL" id="HEC68329.1"/>
    </source>
</evidence>
<evidence type="ECO:0000256" key="4">
    <source>
        <dbReference type="ARBA" id="ARBA00022475"/>
    </source>
</evidence>
<name>A0A7C1ZNU5_DESA2</name>
<dbReference type="PANTHER" id="PTHR43185">
    <property type="entry name" value="FERROUS IRON TRANSPORT PROTEIN B"/>
    <property type="match status" value="1"/>
</dbReference>
<keyword evidence="6" id="KW-0997">Cell inner membrane</keyword>
<keyword evidence="3" id="KW-0813">Transport</keyword>
<dbReference type="AlphaFoldDB" id="A0A7C1ZNU5"/>
<reference evidence="17" key="1">
    <citation type="journal article" date="2020" name="mSystems">
        <title>Genome- and Community-Level Interaction Insights into Carbon Utilization and Element Cycling Functions of Hydrothermarchaeota in Hydrothermal Sediment.</title>
        <authorList>
            <person name="Zhou Z."/>
            <person name="Liu Y."/>
            <person name="Xu W."/>
            <person name="Pan J."/>
            <person name="Luo Z.H."/>
            <person name="Li M."/>
        </authorList>
    </citation>
    <scope>NUCLEOTIDE SEQUENCE [LARGE SCALE GENOMIC DNA]</scope>
    <source>
        <strain evidence="17">HyVt-389</strain>
    </source>
</reference>
<dbReference type="GO" id="GO:0015093">
    <property type="term" value="F:ferrous iron transmembrane transporter activity"/>
    <property type="evidence" value="ECO:0007669"/>
    <property type="project" value="TreeGrafter"/>
</dbReference>
<evidence type="ECO:0000256" key="9">
    <source>
        <dbReference type="ARBA" id="ARBA00022989"/>
    </source>
</evidence>
<evidence type="ECO:0000259" key="16">
    <source>
        <dbReference type="PROSITE" id="PS51711"/>
    </source>
</evidence>
<keyword evidence="11" id="KW-0406">Ion transport</keyword>
<dbReference type="InterPro" id="IPR030389">
    <property type="entry name" value="G_FEOB_dom"/>
</dbReference>
<feature type="non-terminal residue" evidence="17">
    <location>
        <position position="354"/>
    </location>
</feature>
<evidence type="ECO:0000256" key="6">
    <source>
        <dbReference type="ARBA" id="ARBA00022519"/>
    </source>
</evidence>
<evidence type="ECO:0000256" key="3">
    <source>
        <dbReference type="ARBA" id="ARBA00022448"/>
    </source>
</evidence>
<dbReference type="InterPro" id="IPR050860">
    <property type="entry name" value="FeoB_GTPase"/>
</dbReference>
<dbReference type="CDD" id="cd01879">
    <property type="entry name" value="FeoB"/>
    <property type="match status" value="1"/>
</dbReference>
<dbReference type="Pfam" id="PF02421">
    <property type="entry name" value="FeoB_N"/>
    <property type="match status" value="1"/>
</dbReference>
<keyword evidence="13 15" id="KW-0472">Membrane</keyword>
<keyword evidence="7 15" id="KW-0812">Transmembrane</keyword>
<comment type="subcellular location">
    <subcellularLocation>
        <location evidence="1">Cell inner membrane</location>
        <topology evidence="1">Multi-pass membrane protein</topology>
    </subcellularLocation>
</comment>
<evidence type="ECO:0000256" key="14">
    <source>
        <dbReference type="ARBA" id="ARBA00031200"/>
    </source>
</evidence>
<keyword evidence="9 15" id="KW-1133">Transmembrane helix</keyword>
<dbReference type="InterPro" id="IPR027417">
    <property type="entry name" value="P-loop_NTPase"/>
</dbReference>
<dbReference type="Pfam" id="PF17910">
    <property type="entry name" value="FeoB_Cyto"/>
    <property type="match status" value="1"/>
</dbReference>
<keyword evidence="10" id="KW-0408">Iron</keyword>
<feature type="domain" description="FeoB-type G" evidence="16">
    <location>
        <begin position="5"/>
        <end position="167"/>
    </location>
</feature>
<organism evidence="17">
    <name type="scientific">Desulfofervidus auxilii</name>
    <dbReference type="NCBI Taxonomy" id="1621989"/>
    <lineage>
        <taxon>Bacteria</taxon>
        <taxon>Pseudomonadati</taxon>
        <taxon>Thermodesulfobacteriota</taxon>
        <taxon>Candidatus Desulfofervidia</taxon>
        <taxon>Candidatus Desulfofervidales</taxon>
        <taxon>Candidatus Desulfofervidaceae</taxon>
        <taxon>Candidatus Desulfofervidus</taxon>
    </lineage>
</organism>
<dbReference type="PRINTS" id="PR00326">
    <property type="entry name" value="GTP1OBG"/>
</dbReference>
<gene>
    <name evidence="17" type="ORF">ENI35_05935</name>
</gene>
<evidence type="ECO:0000256" key="15">
    <source>
        <dbReference type="SAM" id="Phobius"/>
    </source>
</evidence>
<accession>A0A7C1ZNU5</accession>
<dbReference type="GO" id="GO:0005886">
    <property type="term" value="C:plasma membrane"/>
    <property type="evidence" value="ECO:0007669"/>
    <property type="project" value="UniProtKB-SubCell"/>
</dbReference>
<dbReference type="EMBL" id="DRIH01000207">
    <property type="protein sequence ID" value="HEC68329.1"/>
    <property type="molecule type" value="Genomic_DNA"/>
</dbReference>
<proteinExistence type="predicted"/>
<evidence type="ECO:0000256" key="13">
    <source>
        <dbReference type="ARBA" id="ARBA00023136"/>
    </source>
</evidence>
<dbReference type="Gene3D" id="3.40.50.300">
    <property type="entry name" value="P-loop containing nucleotide triphosphate hydrolases"/>
    <property type="match status" value="1"/>
</dbReference>
<evidence type="ECO:0000256" key="11">
    <source>
        <dbReference type="ARBA" id="ARBA00023065"/>
    </source>
</evidence>
<dbReference type="SUPFAM" id="SSF52540">
    <property type="entry name" value="P-loop containing nucleoside triphosphate hydrolases"/>
    <property type="match status" value="1"/>
</dbReference>
<dbReference type="GO" id="GO:0005525">
    <property type="term" value="F:GTP binding"/>
    <property type="evidence" value="ECO:0007669"/>
    <property type="project" value="UniProtKB-KW"/>
</dbReference>
<comment type="caution">
    <text evidence="17">The sequence shown here is derived from an EMBL/GenBank/DDBJ whole genome shotgun (WGS) entry which is preliminary data.</text>
</comment>
<dbReference type="PROSITE" id="PS51711">
    <property type="entry name" value="G_FEOB"/>
    <property type="match status" value="1"/>
</dbReference>
<protein>
    <recommendedName>
        <fullName evidence="2">Fe(2+) transporter FeoB</fullName>
    </recommendedName>
    <alternativeName>
        <fullName evidence="14">Ferrous iron transport protein B</fullName>
    </alternativeName>
</protein>
<evidence type="ECO:0000256" key="1">
    <source>
        <dbReference type="ARBA" id="ARBA00004429"/>
    </source>
</evidence>
<keyword evidence="4" id="KW-1003">Cell membrane</keyword>
<evidence type="ECO:0000256" key="12">
    <source>
        <dbReference type="ARBA" id="ARBA00023134"/>
    </source>
</evidence>
<sequence length="354" mass="39912">MKKERITVAVAGQPNSGKSTIFNLLTGARQHVANYPGVTVEKKTGVFKFQGDKIELVDLPGTYSLTSYTLEERIARDFLLHERPKLVVDIVDASNLERNLYFAFQLGEMGIPLVIDLNMMDVAKSRGLEIDIYKLSRQLGVPIIPTIGNKGKGKKELQKAIWDVAKGNIHSSLIRVNYGDALEPILSSLEKRLSEESALSQSYPLRWLAVKLMEGDSEAERLVQERLKDGKEILDYVKKERGSFISQYKEAPEKVIAQRRYLTAEKIVEGVIKRKKEVTLTLSDKIDKVVCHKVFGFIILAAVIYGLYELSIVQGYNITNYTWPILASFRNLMAKILPHEGFIFDPLLRSVPLG</sequence>
<dbReference type="FunFam" id="3.40.50.300:FF:000426">
    <property type="entry name" value="Ferrous iron transport protein B"/>
    <property type="match status" value="1"/>
</dbReference>
<dbReference type="InterPro" id="IPR041069">
    <property type="entry name" value="FeoB_Cyto"/>
</dbReference>
<evidence type="ECO:0000256" key="5">
    <source>
        <dbReference type="ARBA" id="ARBA00022496"/>
    </source>
</evidence>
<evidence type="ECO:0000256" key="8">
    <source>
        <dbReference type="ARBA" id="ARBA00022741"/>
    </source>
</evidence>
<evidence type="ECO:0000256" key="2">
    <source>
        <dbReference type="ARBA" id="ARBA00022371"/>
    </source>
</evidence>
<evidence type="ECO:0000256" key="7">
    <source>
        <dbReference type="ARBA" id="ARBA00022692"/>
    </source>
</evidence>
<keyword evidence="8" id="KW-0547">Nucleotide-binding</keyword>
<dbReference type="PANTHER" id="PTHR43185:SF1">
    <property type="entry name" value="FE(2+) TRANSPORTER FEOB"/>
    <property type="match status" value="1"/>
</dbReference>
<evidence type="ECO:0000256" key="10">
    <source>
        <dbReference type="ARBA" id="ARBA00023004"/>
    </source>
</evidence>
<dbReference type="InterPro" id="IPR006073">
    <property type="entry name" value="GTP-bd"/>
</dbReference>
<keyword evidence="5" id="KW-0410">Iron transport</keyword>
<keyword evidence="12" id="KW-0342">GTP-binding</keyword>